<dbReference type="AlphaFoldDB" id="A0A1I2F175"/>
<protein>
    <submittedName>
        <fullName evidence="1">Uncharacterized protein</fullName>
    </submittedName>
</protein>
<evidence type="ECO:0000313" key="1">
    <source>
        <dbReference type="EMBL" id="SFE98448.1"/>
    </source>
</evidence>
<sequence length="96" mass="9778">MGVTRRVFLQAAVAATAAGAIGVTETAVAGGASAASGPGDVVGKVTVGYQGWFACVGDGAPINGWWHWTQNWVQTPSPSNTGWPAAQLSELEVYST</sequence>
<dbReference type="STRING" id="380248.SAMN05216251_10780"/>
<dbReference type="Proteomes" id="UP000199323">
    <property type="component" value="Unassembled WGS sequence"/>
</dbReference>
<organism evidence="1 2">
    <name type="scientific">Actinacidiphila alni</name>
    <dbReference type="NCBI Taxonomy" id="380248"/>
    <lineage>
        <taxon>Bacteria</taxon>
        <taxon>Bacillati</taxon>
        <taxon>Actinomycetota</taxon>
        <taxon>Actinomycetes</taxon>
        <taxon>Kitasatosporales</taxon>
        <taxon>Streptomycetaceae</taxon>
        <taxon>Actinacidiphila</taxon>
    </lineage>
</organism>
<name>A0A1I2F175_9ACTN</name>
<dbReference type="InterPro" id="IPR006311">
    <property type="entry name" value="TAT_signal"/>
</dbReference>
<evidence type="ECO:0000313" key="2">
    <source>
        <dbReference type="Proteomes" id="UP000199323"/>
    </source>
</evidence>
<reference evidence="2" key="1">
    <citation type="submission" date="2016-10" db="EMBL/GenBank/DDBJ databases">
        <authorList>
            <person name="Varghese N."/>
            <person name="Submissions S."/>
        </authorList>
    </citation>
    <scope>NUCLEOTIDE SEQUENCE [LARGE SCALE GENOMIC DNA]</scope>
    <source>
        <strain evidence="2">CGMCC 4.3510</strain>
    </source>
</reference>
<proteinExistence type="predicted"/>
<dbReference type="EMBL" id="FONG01000007">
    <property type="protein sequence ID" value="SFE98448.1"/>
    <property type="molecule type" value="Genomic_DNA"/>
</dbReference>
<keyword evidence="2" id="KW-1185">Reference proteome</keyword>
<gene>
    <name evidence="1" type="ORF">SAMN05216251_10780</name>
</gene>
<dbReference type="PROSITE" id="PS51318">
    <property type="entry name" value="TAT"/>
    <property type="match status" value="1"/>
</dbReference>
<accession>A0A1I2F175</accession>